<accession>A0ABY7FEF5</accession>
<gene>
    <name evidence="1" type="ORF">MAR_001174</name>
</gene>
<organism evidence="1 2">
    <name type="scientific">Mya arenaria</name>
    <name type="common">Soft-shell clam</name>
    <dbReference type="NCBI Taxonomy" id="6604"/>
    <lineage>
        <taxon>Eukaryota</taxon>
        <taxon>Metazoa</taxon>
        <taxon>Spiralia</taxon>
        <taxon>Lophotrochozoa</taxon>
        <taxon>Mollusca</taxon>
        <taxon>Bivalvia</taxon>
        <taxon>Autobranchia</taxon>
        <taxon>Heteroconchia</taxon>
        <taxon>Euheterodonta</taxon>
        <taxon>Imparidentia</taxon>
        <taxon>Neoheterodontei</taxon>
        <taxon>Myida</taxon>
        <taxon>Myoidea</taxon>
        <taxon>Myidae</taxon>
        <taxon>Mya</taxon>
    </lineage>
</organism>
<reference evidence="1" key="1">
    <citation type="submission" date="2022-11" db="EMBL/GenBank/DDBJ databases">
        <title>Centuries of genome instability and evolution in soft-shell clam transmissible cancer (bioRxiv).</title>
        <authorList>
            <person name="Hart S.F.M."/>
            <person name="Yonemitsu M.A."/>
            <person name="Giersch R.M."/>
            <person name="Beal B.F."/>
            <person name="Arriagada G."/>
            <person name="Davis B.W."/>
            <person name="Ostrander E.A."/>
            <person name="Goff S.P."/>
            <person name="Metzger M.J."/>
        </authorList>
    </citation>
    <scope>NUCLEOTIDE SEQUENCE</scope>
    <source>
        <strain evidence="1">MELC-2E11</strain>
        <tissue evidence="1">Siphon/mantle</tissue>
    </source>
</reference>
<dbReference type="Proteomes" id="UP001164746">
    <property type="component" value="Chromosome 11"/>
</dbReference>
<evidence type="ECO:0000313" key="2">
    <source>
        <dbReference type="Proteomes" id="UP001164746"/>
    </source>
</evidence>
<protein>
    <submittedName>
        <fullName evidence="1">Uncharacterized protein</fullName>
    </submittedName>
</protein>
<proteinExistence type="predicted"/>
<keyword evidence="2" id="KW-1185">Reference proteome</keyword>
<dbReference type="EMBL" id="CP111022">
    <property type="protein sequence ID" value="WAR19336.1"/>
    <property type="molecule type" value="Genomic_DNA"/>
</dbReference>
<evidence type="ECO:0000313" key="1">
    <source>
        <dbReference type="EMBL" id="WAR19336.1"/>
    </source>
</evidence>
<name>A0ABY7FEF5_MYAAR</name>
<sequence>MLQSNSSQMSVMVSEIRRLLHSLHGKFVRTKVIMAASNITKVDYTNHLYQHEDNNIALGWRACQFLKEHDVAPYTMENFFRLRHPVGKFNQFRESLTAFISRLAFTTAFSGGLRKPSHDHRGLRLSSSEPIAKLKEVYKEFWAFTDSEPMKIMKHCAIPWLSLEKCVKRALQQWPALRSYFNSHEDGDQPGRVQPLKESLTDPLTRLIFSFLEYIIPMMTDFNTTFQEESEEFLLSPLEDLSPYRERVEIQDIMDEVTVREEVTDDSLPWSANSAIIHRCYCCMKRSILQVMPDDADIILFPPAKLSFNTCASLRCSARIHIRLTKPVPACKTIVQHQRRPHAPCKNTQATNNACSHLQDRRSTAIIRNQLTKNETGSKHKFVITGEDDVPLNVAESVTFQFQVMSSCDNGIVPLTAVIQCGNYDSQANQHLSAAHVETIAQTSEG</sequence>